<dbReference type="OrthoDB" id="2353623at2"/>
<organism evidence="2 3">
    <name type="scientific">[Clostridium] ultunense Esp</name>
    <dbReference type="NCBI Taxonomy" id="1288971"/>
    <lineage>
        <taxon>Bacteria</taxon>
        <taxon>Bacillati</taxon>
        <taxon>Bacillota</taxon>
        <taxon>Tissierellia</taxon>
        <taxon>Tissierellales</taxon>
        <taxon>Tepidimicrobiaceae</taxon>
        <taxon>Schnuerera</taxon>
    </lineage>
</organism>
<dbReference type="GO" id="GO:0005840">
    <property type="term" value="C:ribosome"/>
    <property type="evidence" value="ECO:0007669"/>
    <property type="project" value="UniProtKB-KW"/>
</dbReference>
<dbReference type="Gene3D" id="3.30.1330.30">
    <property type="match status" value="1"/>
</dbReference>
<dbReference type="HOGENOM" id="CLU_168063_1_0_9"/>
<protein>
    <submittedName>
        <fullName evidence="2">Putative ribosomal protein L7Ae-like</fullName>
    </submittedName>
</protein>
<dbReference type="EMBL" id="LT669839">
    <property type="protein sequence ID" value="SHD75414.1"/>
    <property type="molecule type" value="Genomic_DNA"/>
</dbReference>
<dbReference type="InterPro" id="IPR004038">
    <property type="entry name" value="Ribosomal_eL8/eL30/eS12/Gad45"/>
</dbReference>
<dbReference type="Proteomes" id="UP000245423">
    <property type="component" value="Chromosome 1"/>
</dbReference>
<dbReference type="RefSeq" id="WP_005583177.1">
    <property type="nucleotide sequence ID" value="NZ_LT669839.1"/>
</dbReference>
<feature type="domain" description="Ribosomal protein eL8/eL30/eS12/Gadd45" evidence="1">
    <location>
        <begin position="5"/>
        <end position="76"/>
    </location>
</feature>
<dbReference type="InterPro" id="IPR029064">
    <property type="entry name" value="Ribosomal_eL30-like_sf"/>
</dbReference>
<sequence length="80" mass="8808">MVSKLNTDKKVVGTKQVKRALMSGKAKTVYIAKDADDRIKNEITTVCNEKHIPIVYIETMEELGKNCKIDVSAASAALLK</sequence>
<evidence type="ECO:0000313" key="2">
    <source>
        <dbReference type="EMBL" id="SHD75414.1"/>
    </source>
</evidence>
<proteinExistence type="predicted"/>
<evidence type="ECO:0000259" key="1">
    <source>
        <dbReference type="Pfam" id="PF01248"/>
    </source>
</evidence>
<reference evidence="2 3" key="1">
    <citation type="submission" date="2016-11" db="EMBL/GenBank/DDBJ databases">
        <authorList>
            <person name="Manzoor S."/>
        </authorList>
    </citation>
    <scope>NUCLEOTIDE SEQUENCE [LARGE SCALE GENOMIC DNA]</scope>
    <source>
        <strain evidence="2">Clostridium ultunense strain Esp</strain>
    </source>
</reference>
<dbReference type="PRINTS" id="PR00884">
    <property type="entry name" value="RIBOSOMALHS6"/>
</dbReference>
<dbReference type="SUPFAM" id="SSF55315">
    <property type="entry name" value="L30e-like"/>
    <property type="match status" value="1"/>
</dbReference>
<name>M1Z7B6_9FIRM</name>
<keyword evidence="3" id="KW-1185">Reference proteome</keyword>
<dbReference type="Pfam" id="PF01248">
    <property type="entry name" value="Ribosomal_L7Ae"/>
    <property type="match status" value="1"/>
</dbReference>
<dbReference type="AlphaFoldDB" id="M1Z7B6"/>
<accession>M1Z7B6</accession>
<gene>
    <name evidence="2" type="ORF">CUESP1_0015</name>
</gene>
<keyword evidence="2" id="KW-0687">Ribonucleoprotein</keyword>
<evidence type="ECO:0000313" key="3">
    <source>
        <dbReference type="Proteomes" id="UP000245423"/>
    </source>
</evidence>
<keyword evidence="2" id="KW-0689">Ribosomal protein</keyword>